<feature type="domain" description="Tudor" evidence="2">
    <location>
        <begin position="110"/>
        <end position="173"/>
    </location>
</feature>
<feature type="region of interest" description="Disordered" evidence="1">
    <location>
        <begin position="166"/>
        <end position="186"/>
    </location>
</feature>
<dbReference type="SUPFAM" id="SSF63748">
    <property type="entry name" value="Tudor/PWWP/MBT"/>
    <property type="match status" value="1"/>
</dbReference>
<evidence type="ECO:0000313" key="4">
    <source>
        <dbReference type="Proteomes" id="UP000250266"/>
    </source>
</evidence>
<sequence length="300" mass="33219">MTTAEIEAQEEQVQLWRDQLEANKDEPGVADEIKKELAKEEEKLAALKSQHGQRTTQSPATIQTSATSQAPAESQPREKWSKENHPAFRDSYNNFTTAPEPGEAVPAPVTFKVNDMVLAKWVHGDKQFYKAKITLITGSSSSPLYRVKFVDYDDTDEVKGADIKPLSSASKKRKADGMSVSDTATPISSNNNNVIFAAANIDPDLASQARKEPSKVSDGPPKPPKMARKVKAKKELEKNMNNWKAFQQKGPKTSAVKKDSMFRTPEGVHGRVGFTGSGVPMRKDHMRGRHIYQPGLDDDR</sequence>
<feature type="compositionally biased region" description="Low complexity" evidence="1">
    <location>
        <begin position="96"/>
        <end position="105"/>
    </location>
</feature>
<dbReference type="Proteomes" id="UP000250266">
    <property type="component" value="Unassembled WGS sequence"/>
</dbReference>
<feature type="region of interest" description="Disordered" evidence="1">
    <location>
        <begin position="204"/>
        <end position="300"/>
    </location>
</feature>
<organism evidence="3 4">
    <name type="scientific">Lepidopterella palustris CBS 459.81</name>
    <dbReference type="NCBI Taxonomy" id="1314670"/>
    <lineage>
        <taxon>Eukaryota</taxon>
        <taxon>Fungi</taxon>
        <taxon>Dikarya</taxon>
        <taxon>Ascomycota</taxon>
        <taxon>Pezizomycotina</taxon>
        <taxon>Dothideomycetes</taxon>
        <taxon>Pleosporomycetidae</taxon>
        <taxon>Mytilinidiales</taxon>
        <taxon>Argynnaceae</taxon>
        <taxon>Lepidopterella</taxon>
    </lineage>
</organism>
<evidence type="ECO:0000256" key="1">
    <source>
        <dbReference type="SAM" id="MobiDB-lite"/>
    </source>
</evidence>
<dbReference type="EMBL" id="KV744833">
    <property type="protein sequence ID" value="OCK84648.1"/>
    <property type="molecule type" value="Genomic_DNA"/>
</dbReference>
<keyword evidence="4" id="KW-1185">Reference proteome</keyword>
<feature type="compositionally biased region" description="Basic and acidic residues" evidence="1">
    <location>
        <begin position="256"/>
        <end position="269"/>
    </location>
</feature>
<evidence type="ECO:0000259" key="2">
    <source>
        <dbReference type="PROSITE" id="PS50304"/>
    </source>
</evidence>
<dbReference type="InterPro" id="IPR002999">
    <property type="entry name" value="Tudor"/>
</dbReference>
<dbReference type="Gene3D" id="2.30.30.140">
    <property type="match status" value="1"/>
</dbReference>
<dbReference type="CDD" id="cd20446">
    <property type="entry name" value="Tudor_SpSPF30-like"/>
    <property type="match status" value="1"/>
</dbReference>
<dbReference type="PROSITE" id="PS50304">
    <property type="entry name" value="TUDOR"/>
    <property type="match status" value="1"/>
</dbReference>
<dbReference type="OrthoDB" id="79171at2759"/>
<reference evidence="3 4" key="1">
    <citation type="journal article" date="2016" name="Nat. Commun.">
        <title>Ectomycorrhizal ecology is imprinted in the genome of the dominant symbiotic fungus Cenococcum geophilum.</title>
        <authorList>
            <consortium name="DOE Joint Genome Institute"/>
            <person name="Peter M."/>
            <person name="Kohler A."/>
            <person name="Ohm R.A."/>
            <person name="Kuo A."/>
            <person name="Krutzmann J."/>
            <person name="Morin E."/>
            <person name="Arend M."/>
            <person name="Barry K.W."/>
            <person name="Binder M."/>
            <person name="Choi C."/>
            <person name="Clum A."/>
            <person name="Copeland A."/>
            <person name="Grisel N."/>
            <person name="Haridas S."/>
            <person name="Kipfer T."/>
            <person name="LaButti K."/>
            <person name="Lindquist E."/>
            <person name="Lipzen A."/>
            <person name="Maire R."/>
            <person name="Meier B."/>
            <person name="Mihaltcheva S."/>
            <person name="Molinier V."/>
            <person name="Murat C."/>
            <person name="Poggeler S."/>
            <person name="Quandt C.A."/>
            <person name="Sperisen C."/>
            <person name="Tritt A."/>
            <person name="Tisserant E."/>
            <person name="Crous P.W."/>
            <person name="Henrissat B."/>
            <person name="Nehls U."/>
            <person name="Egli S."/>
            <person name="Spatafora J.W."/>
            <person name="Grigoriev I.V."/>
            <person name="Martin F.M."/>
        </authorList>
    </citation>
    <scope>NUCLEOTIDE SEQUENCE [LARGE SCALE GENOMIC DNA]</scope>
    <source>
        <strain evidence="3 4">CBS 459.81</strain>
    </source>
</reference>
<feature type="compositionally biased region" description="Basic and acidic residues" evidence="1">
    <location>
        <begin position="18"/>
        <end position="45"/>
    </location>
</feature>
<protein>
    <recommendedName>
        <fullName evidence="2">Tudor domain-containing protein</fullName>
    </recommendedName>
</protein>
<feature type="compositionally biased region" description="Polar residues" evidence="1">
    <location>
        <begin position="50"/>
        <end position="72"/>
    </location>
</feature>
<evidence type="ECO:0000313" key="3">
    <source>
        <dbReference type="EMBL" id="OCK84648.1"/>
    </source>
</evidence>
<feature type="region of interest" description="Disordered" evidence="1">
    <location>
        <begin position="17"/>
        <end position="105"/>
    </location>
</feature>
<name>A0A8E2JJE1_9PEZI</name>
<gene>
    <name evidence="3" type="ORF">K432DRAFT_378398</name>
</gene>
<feature type="compositionally biased region" description="Basic and acidic residues" evidence="1">
    <location>
        <begin position="75"/>
        <end position="88"/>
    </location>
</feature>
<dbReference type="SMART" id="SM00333">
    <property type="entry name" value="TUDOR"/>
    <property type="match status" value="1"/>
</dbReference>
<accession>A0A8E2JJE1</accession>
<proteinExistence type="predicted"/>
<dbReference type="AlphaFoldDB" id="A0A8E2JJE1"/>